<feature type="transmembrane region" description="Helical" evidence="2">
    <location>
        <begin position="9"/>
        <end position="29"/>
    </location>
</feature>
<organism evidence="3">
    <name type="scientific">Moumouvirus sp. 'Monve'</name>
    <dbReference type="NCBI Taxonomy" id="1128131"/>
    <lineage>
        <taxon>Viruses</taxon>
        <taxon>Varidnaviria</taxon>
        <taxon>Bamfordvirae</taxon>
        <taxon>Nucleocytoviricota</taxon>
        <taxon>Megaviricetes</taxon>
        <taxon>Imitervirales</taxon>
        <taxon>Mimiviridae</taxon>
        <taxon>Megamimivirinae</taxon>
        <taxon>Moumouvirus</taxon>
    </lineage>
</organism>
<evidence type="ECO:0000313" key="3">
    <source>
        <dbReference type="EMBL" id="AEX62896.1"/>
    </source>
</evidence>
<proteinExistence type="predicted"/>
<reference evidence="3" key="1">
    <citation type="submission" date="2011-10" db="EMBL/GenBank/DDBJ databases">
        <title>Provirophages and transpovirons: unique mobilome of giant viruses.</title>
        <authorList>
            <person name="Desnues C."/>
            <person name="LaScola B."/>
            <person name="Yutin N."/>
            <person name="Fournous G."/>
            <person name="Koonin E."/>
            <person name="Raoult D."/>
        </authorList>
    </citation>
    <scope>NUCLEOTIDE SEQUENCE</scope>
    <source>
        <strain evidence="3">Mv13-mv</strain>
    </source>
</reference>
<feature type="region of interest" description="Disordered" evidence="1">
    <location>
        <begin position="198"/>
        <end position="227"/>
    </location>
</feature>
<dbReference type="EMBL" id="JN885998">
    <property type="protein sequence ID" value="AEX62896.1"/>
    <property type="molecule type" value="Genomic_DNA"/>
</dbReference>
<feature type="compositionally biased region" description="Low complexity" evidence="1">
    <location>
        <begin position="198"/>
        <end position="209"/>
    </location>
</feature>
<name>H2EES3_9VIRU</name>
<protein>
    <submittedName>
        <fullName evidence="3">Uncharacterized protein</fullName>
    </submittedName>
</protein>
<evidence type="ECO:0000256" key="2">
    <source>
        <dbReference type="SAM" id="Phobius"/>
    </source>
</evidence>
<keyword evidence="2" id="KW-0472">Membrane</keyword>
<gene>
    <name evidence="3" type="ORF">mv_R691</name>
</gene>
<keyword evidence="2" id="KW-0812">Transmembrane</keyword>
<evidence type="ECO:0000256" key="1">
    <source>
        <dbReference type="SAM" id="MobiDB-lite"/>
    </source>
</evidence>
<keyword evidence="2" id="KW-1133">Transmembrane helix</keyword>
<accession>H2EES3</accession>
<sequence>MIINIEPTLVYCFMFFTTVVITPVLYYVYRIIRDVLAYQGREFLIDQCARIFKENESLVKNTLYSFFDIAGNVERNIFDYFSRNQLYGSIGYTCDKIFDALKTYLTNTYSSNQYYTNYVPCYNVTPDTRVCESSYSGLSDNIYMDNTRYNDLPYTDYCNYDQSTFDDISTYNESTPNDISTYCTGCIPNNGSISCNFSRNSSSKQSLKSRNSRRRNVRNNRSLRNSLRGKKVRFAPNEFNTTKTDNLSGTENILQNNEHNSLSNNDDIYSMVSNKYASVIRDLNLDDKYIESFNKCIQLMKNNPDMKSEDCINEVFNTMLSGIGLQKITTVSPQSETVTIEDCEFDD</sequence>